<sequence length="146" mass="16006">MGFVAIITILLFRFSLSIAYRDGDVRLVNSIYYGEGRVEVFYQGSWGTICQNGWGLADAEVICRQLGFRNGAQRELNQATFGQGEGAVLLSDVRCQGNEDNLLGCDNVVDNWNSNNCDHGGDAGVRCNGELYKSVTNVNSQLDQVV</sequence>
<organism evidence="6 7">
    <name type="scientific">Stichopus japonicus</name>
    <name type="common">Sea cucumber</name>
    <dbReference type="NCBI Taxonomy" id="307972"/>
    <lineage>
        <taxon>Eukaryota</taxon>
        <taxon>Metazoa</taxon>
        <taxon>Echinodermata</taxon>
        <taxon>Eleutherozoa</taxon>
        <taxon>Echinozoa</taxon>
        <taxon>Holothuroidea</taxon>
        <taxon>Aspidochirotacea</taxon>
        <taxon>Aspidochirotida</taxon>
        <taxon>Stichopodidae</taxon>
        <taxon>Apostichopus</taxon>
    </lineage>
</organism>
<proteinExistence type="predicted"/>
<reference evidence="6 7" key="1">
    <citation type="journal article" date="2017" name="PLoS Biol.">
        <title>The sea cucumber genome provides insights into morphological evolution and visceral regeneration.</title>
        <authorList>
            <person name="Zhang X."/>
            <person name="Sun L."/>
            <person name="Yuan J."/>
            <person name="Sun Y."/>
            <person name="Gao Y."/>
            <person name="Zhang L."/>
            <person name="Li S."/>
            <person name="Dai H."/>
            <person name="Hamel J.F."/>
            <person name="Liu C."/>
            <person name="Yu Y."/>
            <person name="Liu S."/>
            <person name="Lin W."/>
            <person name="Guo K."/>
            <person name="Jin S."/>
            <person name="Xu P."/>
            <person name="Storey K.B."/>
            <person name="Huan P."/>
            <person name="Zhang T."/>
            <person name="Zhou Y."/>
            <person name="Zhang J."/>
            <person name="Lin C."/>
            <person name="Li X."/>
            <person name="Xing L."/>
            <person name="Huo D."/>
            <person name="Sun M."/>
            <person name="Wang L."/>
            <person name="Mercier A."/>
            <person name="Li F."/>
            <person name="Yang H."/>
            <person name="Xiang J."/>
        </authorList>
    </citation>
    <scope>NUCLEOTIDE SEQUENCE [LARGE SCALE GENOMIC DNA]</scope>
    <source>
        <strain evidence="6">Shaxun</strain>
        <tissue evidence="6">Muscle</tissue>
    </source>
</reference>
<dbReference type="OrthoDB" id="536948at2759"/>
<dbReference type="SMART" id="SM00202">
    <property type="entry name" value="SR"/>
    <property type="match status" value="1"/>
</dbReference>
<accession>A0A2G8KJR1</accession>
<keyword evidence="7" id="KW-1185">Reference proteome</keyword>
<dbReference type="Gene3D" id="3.10.250.10">
    <property type="entry name" value="SRCR-like domain"/>
    <property type="match status" value="1"/>
</dbReference>
<feature type="chain" id="PRO_5013876581" evidence="4">
    <location>
        <begin position="20"/>
        <end position="146"/>
    </location>
</feature>
<evidence type="ECO:0000259" key="5">
    <source>
        <dbReference type="PROSITE" id="PS50287"/>
    </source>
</evidence>
<evidence type="ECO:0000256" key="3">
    <source>
        <dbReference type="PROSITE-ProRule" id="PRU00196"/>
    </source>
</evidence>
<dbReference type="PRINTS" id="PR00258">
    <property type="entry name" value="SPERACTRCPTR"/>
</dbReference>
<dbReference type="EMBL" id="MRZV01000536">
    <property type="protein sequence ID" value="PIK48207.1"/>
    <property type="molecule type" value="Genomic_DNA"/>
</dbReference>
<protein>
    <submittedName>
        <fullName evidence="6">Putative galectin-3-binding protein</fullName>
    </submittedName>
</protein>
<dbReference type="AlphaFoldDB" id="A0A2G8KJR1"/>
<dbReference type="SUPFAM" id="SSF56487">
    <property type="entry name" value="SRCR-like"/>
    <property type="match status" value="1"/>
</dbReference>
<comment type="caution">
    <text evidence="3">Lacks conserved residue(s) required for the propagation of feature annotation.</text>
</comment>
<dbReference type="InterPro" id="IPR036772">
    <property type="entry name" value="SRCR-like_dom_sf"/>
</dbReference>
<evidence type="ECO:0000256" key="2">
    <source>
        <dbReference type="ARBA" id="ARBA00023157"/>
    </source>
</evidence>
<evidence type="ECO:0000256" key="4">
    <source>
        <dbReference type="SAM" id="SignalP"/>
    </source>
</evidence>
<evidence type="ECO:0000256" key="1">
    <source>
        <dbReference type="ARBA" id="ARBA00022729"/>
    </source>
</evidence>
<evidence type="ECO:0000313" key="6">
    <source>
        <dbReference type="EMBL" id="PIK48207.1"/>
    </source>
</evidence>
<name>A0A2G8KJR1_STIJA</name>
<keyword evidence="1 4" id="KW-0732">Signal</keyword>
<dbReference type="PANTHER" id="PTHR48071">
    <property type="entry name" value="SRCR DOMAIN-CONTAINING PROTEIN"/>
    <property type="match status" value="1"/>
</dbReference>
<dbReference type="Proteomes" id="UP000230750">
    <property type="component" value="Unassembled WGS sequence"/>
</dbReference>
<evidence type="ECO:0000313" key="7">
    <source>
        <dbReference type="Proteomes" id="UP000230750"/>
    </source>
</evidence>
<dbReference type="FunFam" id="3.10.250.10:FF:000001">
    <property type="entry name" value="Lysyl oxidase 4 isoform X1"/>
    <property type="match status" value="1"/>
</dbReference>
<feature type="domain" description="SRCR" evidence="5">
    <location>
        <begin position="25"/>
        <end position="128"/>
    </location>
</feature>
<dbReference type="GO" id="GO:0016020">
    <property type="term" value="C:membrane"/>
    <property type="evidence" value="ECO:0007669"/>
    <property type="project" value="InterPro"/>
</dbReference>
<dbReference type="STRING" id="307972.A0A2G8KJR1"/>
<feature type="disulfide bond" evidence="3">
    <location>
        <begin position="95"/>
        <end position="105"/>
    </location>
</feature>
<keyword evidence="2 3" id="KW-1015">Disulfide bond</keyword>
<dbReference type="InterPro" id="IPR001190">
    <property type="entry name" value="SRCR"/>
</dbReference>
<comment type="caution">
    <text evidence="6">The sequence shown here is derived from an EMBL/GenBank/DDBJ whole genome shotgun (WGS) entry which is preliminary data.</text>
</comment>
<dbReference type="Pfam" id="PF00530">
    <property type="entry name" value="SRCR"/>
    <property type="match status" value="1"/>
</dbReference>
<dbReference type="PANTHER" id="PTHR48071:SF18">
    <property type="entry name" value="DELETED IN MALIGNANT BRAIN TUMORS 1 PROTEIN-RELATED"/>
    <property type="match status" value="1"/>
</dbReference>
<gene>
    <name evidence="6" type="ORF">BSL78_14950</name>
</gene>
<feature type="signal peptide" evidence="4">
    <location>
        <begin position="1"/>
        <end position="19"/>
    </location>
</feature>
<dbReference type="PROSITE" id="PS50287">
    <property type="entry name" value="SRCR_2"/>
    <property type="match status" value="1"/>
</dbReference>